<keyword evidence="2" id="KW-0472">Membrane</keyword>
<evidence type="ECO:0000313" key="3">
    <source>
        <dbReference type="EMBL" id="SFJ17251.1"/>
    </source>
</evidence>
<dbReference type="Proteomes" id="UP000182829">
    <property type="component" value="Unassembled WGS sequence"/>
</dbReference>
<evidence type="ECO:0000256" key="2">
    <source>
        <dbReference type="SAM" id="Phobius"/>
    </source>
</evidence>
<gene>
    <name evidence="3" type="ORF">SAMN05443661_11646</name>
</gene>
<keyword evidence="2" id="KW-1133">Transmembrane helix</keyword>
<sequence>MHTGDVVRTMSSGYTHSVADFGTRSLLTHGIMGLSLSSAIAAGLFVDGQLGLVSFVALLNFTAGVWIAQSIHSVGNARSGGSYDGVLSVLRDTTGERQFNGLDTGRLARLLTLIAAVTAVSLLTAGQVLSGALVSIAIVAIGSIALVTAMTGFLIALGSSYDAAERRRLEAVDGAETTVEEPATEPSPIGLEADFDETSTVEIPIRDPSVEERSRR</sequence>
<evidence type="ECO:0000313" key="4">
    <source>
        <dbReference type="Proteomes" id="UP000182829"/>
    </source>
</evidence>
<organism evidence="3 4">
    <name type="scientific">Natronobacterium gregoryi</name>
    <dbReference type="NCBI Taxonomy" id="44930"/>
    <lineage>
        <taxon>Archaea</taxon>
        <taxon>Methanobacteriati</taxon>
        <taxon>Methanobacteriota</taxon>
        <taxon>Stenosarchaea group</taxon>
        <taxon>Halobacteria</taxon>
        <taxon>Halobacteriales</taxon>
        <taxon>Natrialbaceae</taxon>
        <taxon>Natronobacterium</taxon>
    </lineage>
</organism>
<name>A0A1I3P783_9EURY</name>
<dbReference type="EMBL" id="FORO01000016">
    <property type="protein sequence ID" value="SFJ17251.1"/>
    <property type="molecule type" value="Genomic_DNA"/>
</dbReference>
<accession>A0A1I3P783</accession>
<evidence type="ECO:0000256" key="1">
    <source>
        <dbReference type="SAM" id="MobiDB-lite"/>
    </source>
</evidence>
<feature type="transmembrane region" description="Helical" evidence="2">
    <location>
        <begin position="52"/>
        <end position="68"/>
    </location>
</feature>
<proteinExistence type="predicted"/>
<dbReference type="AlphaFoldDB" id="A0A1I3P783"/>
<feature type="transmembrane region" description="Helical" evidence="2">
    <location>
        <begin position="107"/>
        <end position="126"/>
    </location>
</feature>
<keyword evidence="2" id="KW-0812">Transmembrane</keyword>
<reference evidence="3 4" key="1">
    <citation type="submission" date="2016-10" db="EMBL/GenBank/DDBJ databases">
        <authorList>
            <person name="de Groot N.N."/>
        </authorList>
    </citation>
    <scope>NUCLEOTIDE SEQUENCE [LARGE SCALE GENOMIC DNA]</scope>
    <source>
        <strain evidence="3 4">SP2</strain>
    </source>
</reference>
<feature type="transmembrane region" description="Helical" evidence="2">
    <location>
        <begin position="26"/>
        <end position="46"/>
    </location>
</feature>
<feature type="region of interest" description="Disordered" evidence="1">
    <location>
        <begin position="172"/>
        <end position="193"/>
    </location>
</feature>
<dbReference type="OMA" id="WIAHSIN"/>
<protein>
    <submittedName>
        <fullName evidence="3">Uncharacterized protein</fullName>
    </submittedName>
</protein>
<feature type="transmembrane region" description="Helical" evidence="2">
    <location>
        <begin position="132"/>
        <end position="158"/>
    </location>
</feature>